<dbReference type="Gene3D" id="2.30.30.220">
    <property type="entry name" value="SspB-like"/>
    <property type="match status" value="1"/>
</dbReference>
<comment type="caution">
    <text evidence="2">The sequence shown here is derived from an EMBL/GenBank/DDBJ whole genome shotgun (WGS) entry which is preliminary data.</text>
</comment>
<dbReference type="AlphaFoldDB" id="A0A4R1K8A0"/>
<dbReference type="OrthoDB" id="9803427at2"/>
<dbReference type="Proteomes" id="UP000294614">
    <property type="component" value="Unassembled WGS sequence"/>
</dbReference>
<organism evidence="2 3">
    <name type="scientific">Seleniivibrio woodruffii</name>
    <dbReference type="NCBI Taxonomy" id="1078050"/>
    <lineage>
        <taxon>Bacteria</taxon>
        <taxon>Pseudomonadati</taxon>
        <taxon>Deferribacterota</taxon>
        <taxon>Deferribacteres</taxon>
        <taxon>Deferribacterales</taxon>
        <taxon>Geovibrionaceae</taxon>
        <taxon>Seleniivibrio</taxon>
    </lineage>
</organism>
<dbReference type="InterPro" id="IPR007481">
    <property type="entry name" value="SspB"/>
</dbReference>
<evidence type="ECO:0000313" key="3">
    <source>
        <dbReference type="Proteomes" id="UP000294614"/>
    </source>
</evidence>
<dbReference type="EMBL" id="SMGG01000004">
    <property type="protein sequence ID" value="TCK60532.1"/>
    <property type="molecule type" value="Genomic_DNA"/>
</dbReference>
<name>A0A4R1K8A0_9BACT</name>
<proteinExistence type="predicted"/>
<dbReference type="Pfam" id="PF04386">
    <property type="entry name" value="SspB"/>
    <property type="match status" value="1"/>
</dbReference>
<accession>A0A4R1K8A0</accession>
<gene>
    <name evidence="2" type="ORF">C8D98_1408</name>
</gene>
<dbReference type="SUPFAM" id="SSF101738">
    <property type="entry name" value="SspB-like"/>
    <property type="match status" value="1"/>
</dbReference>
<protein>
    <recommendedName>
        <fullName evidence="4">Stringent starvation protein B</fullName>
    </recommendedName>
</protein>
<evidence type="ECO:0008006" key="4">
    <source>
        <dbReference type="Google" id="ProtNLM"/>
    </source>
</evidence>
<feature type="compositionally biased region" description="Acidic residues" evidence="1">
    <location>
        <begin position="116"/>
        <end position="125"/>
    </location>
</feature>
<reference evidence="2 3" key="1">
    <citation type="submission" date="2019-03" db="EMBL/GenBank/DDBJ databases">
        <title>Genomic Encyclopedia of Type Strains, Phase IV (KMG-IV): sequencing the most valuable type-strain genomes for metagenomic binning, comparative biology and taxonomic classification.</title>
        <authorList>
            <person name="Goeker M."/>
        </authorList>
    </citation>
    <scope>NUCLEOTIDE SEQUENCE [LARGE SCALE GENOMIC DNA]</scope>
    <source>
        <strain evidence="2 3">DSM 24984</strain>
    </source>
</reference>
<feature type="region of interest" description="Disordered" evidence="1">
    <location>
        <begin position="100"/>
        <end position="140"/>
    </location>
</feature>
<evidence type="ECO:0000256" key="1">
    <source>
        <dbReference type="SAM" id="MobiDB-lite"/>
    </source>
</evidence>
<evidence type="ECO:0000313" key="2">
    <source>
        <dbReference type="EMBL" id="TCK60532.1"/>
    </source>
</evidence>
<keyword evidence="3" id="KW-1185">Reference proteome</keyword>
<dbReference type="RefSeq" id="WP_132873314.1">
    <property type="nucleotide sequence ID" value="NZ_SMGG01000004.1"/>
</dbReference>
<sequence>MGDFRLNVLKEILNSYEKFFIHLMPHPQLIIGSRGLVGEEKKNGIVLVFSSYSYDKLSMEDDSVTVNMKFSGSWESLYIPVDAISAIFNDPVKPEFMFSFKPQNRKSAPQPVEKETSDDESEDTETSSGGSNVIQFKRKN</sequence>
<dbReference type="InterPro" id="IPR036760">
    <property type="entry name" value="SspB-like_sf"/>
</dbReference>